<comment type="caution">
    <text evidence="2">The sequence shown here is derived from an EMBL/GenBank/DDBJ whole genome shotgun (WGS) entry which is preliminary data.</text>
</comment>
<dbReference type="Pfam" id="PF00174">
    <property type="entry name" value="Oxidored_molyb"/>
    <property type="match status" value="1"/>
</dbReference>
<sequence length="153" mass="16801">MSRITAPPRTLRLYGDLERPVDLTVAQLRRWPAQRAEVVFDCATNGAQRHVFTGPLLRDVAAEAHPAFDVHRRKDRSRFLIAVFGGDGHRSVLSWPEIDAEFGNSPVLLATTLDGRPLDAEGSQLVVPGDACGARYVSAITSIWVGAYLPPDR</sequence>
<reference evidence="2 3" key="1">
    <citation type="submission" date="2023-03" db="EMBL/GenBank/DDBJ databases">
        <title>Draft genome sequence of Streptomyces sp. RB6PN23 isolated from peat swamp forest in Thailand.</title>
        <authorList>
            <person name="Klaysubun C."/>
            <person name="Duangmal K."/>
        </authorList>
    </citation>
    <scope>NUCLEOTIDE SEQUENCE [LARGE SCALE GENOMIC DNA]</scope>
    <source>
        <strain evidence="2 3">RB6PN23</strain>
    </source>
</reference>
<accession>A0ABT5ZDW2</accession>
<evidence type="ECO:0000313" key="2">
    <source>
        <dbReference type="EMBL" id="MDF3288014.1"/>
    </source>
</evidence>
<dbReference type="Proteomes" id="UP001216579">
    <property type="component" value="Unassembled WGS sequence"/>
</dbReference>
<name>A0ABT5ZDW2_9ACTN</name>
<feature type="domain" description="Oxidoreductase molybdopterin-binding" evidence="1">
    <location>
        <begin position="10"/>
        <end position="145"/>
    </location>
</feature>
<evidence type="ECO:0000313" key="3">
    <source>
        <dbReference type="Proteomes" id="UP001216579"/>
    </source>
</evidence>
<dbReference type="RefSeq" id="WP_276091869.1">
    <property type="nucleotide sequence ID" value="NZ_JARJBC010000001.1"/>
</dbReference>
<dbReference type="InterPro" id="IPR000572">
    <property type="entry name" value="OxRdtase_Mopterin-bd_dom"/>
</dbReference>
<dbReference type="Gene3D" id="3.90.420.10">
    <property type="entry name" value="Oxidoreductase, molybdopterin-binding domain"/>
    <property type="match status" value="1"/>
</dbReference>
<proteinExistence type="predicted"/>
<organism evidence="2 3">
    <name type="scientific">Streptomyces silvisoli</name>
    <dbReference type="NCBI Taxonomy" id="3034235"/>
    <lineage>
        <taxon>Bacteria</taxon>
        <taxon>Bacillati</taxon>
        <taxon>Actinomycetota</taxon>
        <taxon>Actinomycetes</taxon>
        <taxon>Kitasatosporales</taxon>
        <taxon>Streptomycetaceae</taxon>
        <taxon>Streptomyces</taxon>
    </lineage>
</organism>
<dbReference type="EMBL" id="JARJBC010000001">
    <property type="protein sequence ID" value="MDF3288014.1"/>
    <property type="molecule type" value="Genomic_DNA"/>
</dbReference>
<gene>
    <name evidence="2" type="ORF">P3G67_01945</name>
</gene>
<protein>
    <submittedName>
        <fullName evidence="2">Molybdopterin-dependent oxidoreductase</fullName>
    </submittedName>
</protein>
<dbReference type="SUPFAM" id="SSF56524">
    <property type="entry name" value="Oxidoreductase molybdopterin-binding domain"/>
    <property type="match status" value="1"/>
</dbReference>
<keyword evidence="3" id="KW-1185">Reference proteome</keyword>
<evidence type="ECO:0000259" key="1">
    <source>
        <dbReference type="Pfam" id="PF00174"/>
    </source>
</evidence>
<dbReference type="InterPro" id="IPR036374">
    <property type="entry name" value="OxRdtase_Mopterin-bd_sf"/>
</dbReference>